<dbReference type="InterPro" id="IPR050237">
    <property type="entry name" value="ATP-dep_AMP-bd_enzyme"/>
</dbReference>
<protein>
    <submittedName>
        <fullName evidence="3">4-coumarate--CoA ligase</fullName>
    </submittedName>
</protein>
<dbReference type="Pfam" id="PF13193">
    <property type="entry name" value="AMP-binding_C"/>
    <property type="match status" value="1"/>
</dbReference>
<comment type="caution">
    <text evidence="3">The sequence shown here is derived from an EMBL/GenBank/DDBJ whole genome shotgun (WGS) entry which is preliminary data.</text>
</comment>
<dbReference type="InterPro" id="IPR000873">
    <property type="entry name" value="AMP-dep_synth/lig_dom"/>
</dbReference>
<dbReference type="OrthoDB" id="9766486at2"/>
<evidence type="ECO:0000313" key="3">
    <source>
        <dbReference type="EMBL" id="TFZ06089.1"/>
    </source>
</evidence>
<evidence type="ECO:0000313" key="4">
    <source>
        <dbReference type="Proteomes" id="UP000298180"/>
    </source>
</evidence>
<reference evidence="3 4" key="1">
    <citation type="submission" date="2019-03" db="EMBL/GenBank/DDBJ databases">
        <title>Ramlibacter henchirensis DSM 14656, whole genome shotgun sequence.</title>
        <authorList>
            <person name="Zhang X."/>
            <person name="Feng G."/>
            <person name="Zhu H."/>
        </authorList>
    </citation>
    <scope>NUCLEOTIDE SEQUENCE [LARGE SCALE GENOMIC DNA]</scope>
    <source>
        <strain evidence="3 4">DSM 14656</strain>
    </source>
</reference>
<dbReference type="EMBL" id="SMLM01000001">
    <property type="protein sequence ID" value="TFZ06089.1"/>
    <property type="molecule type" value="Genomic_DNA"/>
</dbReference>
<dbReference type="InterPro" id="IPR042099">
    <property type="entry name" value="ANL_N_sf"/>
</dbReference>
<dbReference type="Proteomes" id="UP000298180">
    <property type="component" value="Unassembled WGS sequence"/>
</dbReference>
<keyword evidence="4" id="KW-1185">Reference proteome</keyword>
<proteinExistence type="predicted"/>
<dbReference type="RefSeq" id="WP_135262175.1">
    <property type="nucleotide sequence ID" value="NZ_SMLM01000001.1"/>
</dbReference>
<organism evidence="3 4">
    <name type="scientific">Ramlibacter henchirensis</name>
    <dbReference type="NCBI Taxonomy" id="204072"/>
    <lineage>
        <taxon>Bacteria</taxon>
        <taxon>Pseudomonadati</taxon>
        <taxon>Pseudomonadota</taxon>
        <taxon>Betaproteobacteria</taxon>
        <taxon>Burkholderiales</taxon>
        <taxon>Comamonadaceae</taxon>
        <taxon>Ramlibacter</taxon>
    </lineage>
</organism>
<dbReference type="PANTHER" id="PTHR43767:SF7">
    <property type="entry name" value="MEDIUM_LONG-CHAIN-FATTY-ACID--COA LIGASE FADD8"/>
    <property type="match status" value="1"/>
</dbReference>
<feature type="domain" description="AMP-dependent synthetase/ligase" evidence="1">
    <location>
        <begin position="21"/>
        <end position="369"/>
    </location>
</feature>
<feature type="domain" description="AMP-binding enzyme C-terminal" evidence="2">
    <location>
        <begin position="425"/>
        <end position="498"/>
    </location>
</feature>
<dbReference type="Gene3D" id="3.40.50.12780">
    <property type="entry name" value="N-terminal domain of ligase-like"/>
    <property type="match status" value="1"/>
</dbReference>
<accession>A0A4Z0C7M3</accession>
<dbReference type="GO" id="GO:0016877">
    <property type="term" value="F:ligase activity, forming carbon-sulfur bonds"/>
    <property type="evidence" value="ECO:0007669"/>
    <property type="project" value="UniProtKB-ARBA"/>
</dbReference>
<evidence type="ECO:0000259" key="1">
    <source>
        <dbReference type="Pfam" id="PF00501"/>
    </source>
</evidence>
<dbReference type="Gene3D" id="3.30.300.30">
    <property type="match status" value="1"/>
</dbReference>
<dbReference type="PANTHER" id="PTHR43767">
    <property type="entry name" value="LONG-CHAIN-FATTY-ACID--COA LIGASE"/>
    <property type="match status" value="1"/>
</dbReference>
<keyword evidence="3" id="KW-0436">Ligase</keyword>
<dbReference type="InterPro" id="IPR020845">
    <property type="entry name" value="AMP-binding_CS"/>
</dbReference>
<dbReference type="SUPFAM" id="SSF56801">
    <property type="entry name" value="Acetyl-CoA synthetase-like"/>
    <property type="match status" value="1"/>
</dbReference>
<dbReference type="AlphaFoldDB" id="A0A4Z0C7M3"/>
<dbReference type="PROSITE" id="PS00455">
    <property type="entry name" value="AMP_BINDING"/>
    <property type="match status" value="1"/>
</dbReference>
<sequence>MSTPTDSSAFPPFRVFSELVREHAAARPGHTAFVQGERRLSWGELDALADRIAAALQRDGVQPRESIAISGANSIEYATLFVGGLRAGAAVAPLPTGATREQLAGMVADSGARLLFADATVPALQLPVPRIAMDGSSGHRSLQDWLAPEGSRPKPVEPQPDWPFNIIYSSGTTGTPKGIVQPHGMRWAHMGRAEAGGYGPESVALLATSLCSNTTLVCMFPALSRGGTVVLTEGRFDPLGYLKLAERERATHTMLVPVQYQRLMAHPEFDRFDLSSFVMKFCTSAPFSAALKADILKRWPGGLTEYYGMTEGGGTCMLAAHEFPQKLHTVGKPAEGHDIRLIDEDGREVPPGELGEVVGRSASMMTGYHGQPGKTREAEWYDAQGNRYIRTGDVGRFDEDGFLVLMDRRKDMVISGGFNIYPSDLEAVLRQHEGVADVAVVGVPSAEWGESPVAWVVPAAGAPAPEALRQWANERLGKTQRLAGVRYIDELPRSDIGKVLKRQLREKWASPD</sequence>
<evidence type="ECO:0000259" key="2">
    <source>
        <dbReference type="Pfam" id="PF13193"/>
    </source>
</evidence>
<dbReference type="InterPro" id="IPR025110">
    <property type="entry name" value="AMP-bd_C"/>
</dbReference>
<name>A0A4Z0C7M3_9BURK</name>
<dbReference type="InterPro" id="IPR045851">
    <property type="entry name" value="AMP-bd_C_sf"/>
</dbReference>
<gene>
    <name evidence="3" type="ORF">EZ313_05435</name>
</gene>
<dbReference type="Pfam" id="PF00501">
    <property type="entry name" value="AMP-binding"/>
    <property type="match status" value="1"/>
</dbReference>